<feature type="region of interest" description="Disordered" evidence="1">
    <location>
        <begin position="839"/>
        <end position="880"/>
    </location>
</feature>
<organism evidence="2 3">
    <name type="scientific">Hanseniaspora valbyensis NRRL Y-1626</name>
    <dbReference type="NCBI Taxonomy" id="766949"/>
    <lineage>
        <taxon>Eukaryota</taxon>
        <taxon>Fungi</taxon>
        <taxon>Dikarya</taxon>
        <taxon>Ascomycota</taxon>
        <taxon>Saccharomycotina</taxon>
        <taxon>Saccharomycetes</taxon>
        <taxon>Saccharomycodales</taxon>
        <taxon>Saccharomycodaceae</taxon>
        <taxon>Hanseniaspora</taxon>
    </lineage>
</organism>
<dbReference type="PANTHER" id="PTHR46589">
    <property type="entry name" value="APOPTOTIC CHROMATIN CONDENSATION INDUCER IN THE NUCLEUS"/>
    <property type="match status" value="1"/>
</dbReference>
<protein>
    <recommendedName>
        <fullName evidence="4">Stress response protein NST1</fullName>
    </recommendedName>
</protein>
<feature type="compositionally biased region" description="Basic and acidic residues" evidence="1">
    <location>
        <begin position="294"/>
        <end position="303"/>
    </location>
</feature>
<feature type="compositionally biased region" description="Acidic residues" evidence="1">
    <location>
        <begin position="853"/>
        <end position="880"/>
    </location>
</feature>
<feature type="compositionally biased region" description="Low complexity" evidence="1">
    <location>
        <begin position="306"/>
        <end position="319"/>
    </location>
</feature>
<feature type="region of interest" description="Disordered" evidence="1">
    <location>
        <begin position="1151"/>
        <end position="1178"/>
    </location>
</feature>
<evidence type="ECO:0000256" key="1">
    <source>
        <dbReference type="SAM" id="MobiDB-lite"/>
    </source>
</evidence>
<reference evidence="3" key="1">
    <citation type="journal article" date="2016" name="Proc. Natl. Acad. Sci. U.S.A.">
        <title>Comparative genomics of biotechnologically important yeasts.</title>
        <authorList>
            <person name="Riley R."/>
            <person name="Haridas S."/>
            <person name="Wolfe K.H."/>
            <person name="Lopes M.R."/>
            <person name="Hittinger C.T."/>
            <person name="Goeker M."/>
            <person name="Salamov A.A."/>
            <person name="Wisecaver J.H."/>
            <person name="Long T.M."/>
            <person name="Calvey C.H."/>
            <person name="Aerts A.L."/>
            <person name="Barry K.W."/>
            <person name="Choi C."/>
            <person name="Clum A."/>
            <person name="Coughlan A.Y."/>
            <person name="Deshpande S."/>
            <person name="Douglass A.P."/>
            <person name="Hanson S.J."/>
            <person name="Klenk H.-P."/>
            <person name="LaButti K.M."/>
            <person name="Lapidus A."/>
            <person name="Lindquist E.A."/>
            <person name="Lipzen A.M."/>
            <person name="Meier-Kolthoff J.P."/>
            <person name="Ohm R.A."/>
            <person name="Otillar R.P."/>
            <person name="Pangilinan J.L."/>
            <person name="Peng Y."/>
            <person name="Rokas A."/>
            <person name="Rosa C.A."/>
            <person name="Scheuner C."/>
            <person name="Sibirny A.A."/>
            <person name="Slot J.C."/>
            <person name="Stielow J.B."/>
            <person name="Sun H."/>
            <person name="Kurtzman C.P."/>
            <person name="Blackwell M."/>
            <person name="Grigoriev I.V."/>
            <person name="Jeffries T.W."/>
        </authorList>
    </citation>
    <scope>NUCLEOTIDE SEQUENCE [LARGE SCALE GENOMIC DNA]</scope>
    <source>
        <strain evidence="3">NRRL Y-1626</strain>
    </source>
</reference>
<dbReference type="CDD" id="cd22249">
    <property type="entry name" value="UDM1_RNF168_RNF169-like"/>
    <property type="match status" value="1"/>
</dbReference>
<feature type="compositionally biased region" description="Basic and acidic residues" evidence="1">
    <location>
        <begin position="961"/>
        <end position="1077"/>
    </location>
</feature>
<keyword evidence="3" id="KW-1185">Reference proteome</keyword>
<feature type="region of interest" description="Disordered" evidence="1">
    <location>
        <begin position="1"/>
        <end position="32"/>
    </location>
</feature>
<name>A0A1B7TE36_9ASCO</name>
<feature type="compositionally biased region" description="Polar residues" evidence="1">
    <location>
        <begin position="1102"/>
        <end position="1121"/>
    </location>
</feature>
<feature type="compositionally biased region" description="Polar residues" evidence="1">
    <location>
        <begin position="493"/>
        <end position="513"/>
    </location>
</feature>
<feature type="region of interest" description="Disordered" evidence="1">
    <location>
        <begin position="450"/>
        <end position="513"/>
    </location>
</feature>
<dbReference type="GO" id="GO:0008380">
    <property type="term" value="P:RNA splicing"/>
    <property type="evidence" value="ECO:0007669"/>
    <property type="project" value="TreeGrafter"/>
</dbReference>
<evidence type="ECO:0000313" key="3">
    <source>
        <dbReference type="Proteomes" id="UP000092321"/>
    </source>
</evidence>
<proteinExistence type="predicted"/>
<feature type="region of interest" description="Disordered" evidence="1">
    <location>
        <begin position="927"/>
        <end position="1128"/>
    </location>
</feature>
<feature type="region of interest" description="Disordered" evidence="1">
    <location>
        <begin position="64"/>
        <end position="90"/>
    </location>
</feature>
<dbReference type="Proteomes" id="UP000092321">
    <property type="component" value="Unassembled WGS sequence"/>
</dbReference>
<dbReference type="GO" id="GO:0071011">
    <property type="term" value="C:precatalytic spliceosome"/>
    <property type="evidence" value="ECO:0007669"/>
    <property type="project" value="TreeGrafter"/>
</dbReference>
<comment type="caution">
    <text evidence="2">The sequence shown here is derived from an EMBL/GenBank/DDBJ whole genome shotgun (WGS) entry which is preliminary data.</text>
</comment>
<accession>A0A1B7TE36</accession>
<gene>
    <name evidence="2" type="ORF">HANVADRAFT_52711</name>
</gene>
<dbReference type="EMBL" id="LXPE01000012">
    <property type="protein sequence ID" value="OBA26925.1"/>
    <property type="molecule type" value="Genomic_DNA"/>
</dbReference>
<feature type="compositionally biased region" description="Basic and acidic residues" evidence="1">
    <location>
        <begin position="1090"/>
        <end position="1099"/>
    </location>
</feature>
<feature type="compositionally biased region" description="Acidic residues" evidence="1">
    <location>
        <begin position="73"/>
        <end position="86"/>
    </location>
</feature>
<dbReference type="InterPro" id="IPR052793">
    <property type="entry name" value="EJC-associated_protein"/>
</dbReference>
<evidence type="ECO:0008006" key="4">
    <source>
        <dbReference type="Google" id="ProtNLM"/>
    </source>
</evidence>
<dbReference type="GO" id="GO:0061574">
    <property type="term" value="C:ASAP complex"/>
    <property type="evidence" value="ECO:0007669"/>
    <property type="project" value="TreeGrafter"/>
</dbReference>
<feature type="compositionally biased region" description="Low complexity" evidence="1">
    <location>
        <begin position="1151"/>
        <end position="1165"/>
    </location>
</feature>
<feature type="compositionally biased region" description="Low complexity" evidence="1">
    <location>
        <begin position="9"/>
        <end position="28"/>
    </location>
</feature>
<dbReference type="OrthoDB" id="3973048at2759"/>
<dbReference type="PANTHER" id="PTHR46589:SF1">
    <property type="entry name" value="APOPTOTIC CHROMATIN CONDENSATION INDUCER IN THE NUCLEUS"/>
    <property type="match status" value="1"/>
</dbReference>
<dbReference type="GO" id="GO:0003723">
    <property type="term" value="F:RNA binding"/>
    <property type="evidence" value="ECO:0007669"/>
    <property type="project" value="TreeGrafter"/>
</dbReference>
<evidence type="ECO:0000313" key="2">
    <source>
        <dbReference type="EMBL" id="OBA26925.1"/>
    </source>
</evidence>
<feature type="compositionally biased region" description="Basic residues" evidence="1">
    <location>
        <begin position="938"/>
        <end position="953"/>
    </location>
</feature>
<sequence>MNKNKKKPITSNNSNKKIKNNKTLTKPNSNGNVTTITAKTHTQLFGELSLQLQEKMRNELKTVEMNIEKEEGNDVEEQEEDDDDDSYPTSRIIKRDANGQIIVTEVNEEGNGDEEDPFLKFHNNNNNNNNNNDEFLPKKHVDITPEEYNEQLMTFRKLYDNVYKRCVDTSSKAEFLETFKDAVSTAEGEVVLSQLKSLLQIEDEKNDPSKDPNKILSGMMKLDNSHSMVMQRSVPSKDIFDMANSFYNKTQMDLINKNPDLKTAIADNLHRIINTNPKNVLNEVSIDISSSMKAYEDHPHSKNIENNSNNNNHNNNSSHQPKQSKKMSVSQLENLNNFFKELSLKERQKIMQITREDVFNAFSKFELKGHLDPFQVSGYQSLAKKNTNSFSTSDFLEECTCCNGEAHFDYEKAARKIYDALYRSEKMKDESLTDVEFNIQMCNEREYNYKQHQQQQQEEEEEGNTTGNGYNKIEYSSLPSYMASEEEAAAAPTATNNLQGNTNRSSQGSRVNSTDYRRAEMIERCISSISANPTNHKLLVTTMSLLPVETLDVLEDLTNEVPEKDEEEIITITETDVNDVIEDEALAGNPDLSALDFNMSSPVAAPGTTAATTAIVGNAGSNINTLNPERSSFSADSFYDSLRTSLMTEIPVDRQKQQYANLKKLSEIVWHNSSPDLADPVQFLKDQKQSLKKKEHEDIKMDLSTFEERLGDIKKFVETECSDTKEKDGDENNNIVLPDFKNLVESEEDGDDELIKKKDMGKRRWGALDKVISVDYDSFFRDLFKDDLACLIDIKPPNNEVGVHLKSISDDFNDSNGNIVSAVDDEKNYVGSIVKKNITEVEDGEEKDHQEGDEAVEEEEDEDDDDDDEDDDYNDSMFEDYEEKERIYNRCKSMIRFAVQFILKERLEHAAKEQVAEKSRLSLLKQLEEEEEKGSTSKSKKNAKKKEKNKKKQQQLQQQEAKMKEDELNKQQEELLKKEKEEKEIQRREEQRKKAEELKRKRDEQLRKKKEEQARRDEAEAKARRLKEEQKRLKEEERKQKQLAKEKEKKLKQEQKEKELKEKQLKEAKEEKEEEARKKKQQQQQEEEAEREKLAKQKFENVFNSTTSIADETTLESSQPTARRHSSLVPPQALQPYMYLLDSTQNNSDSVSNLLSLNNSSNASSQEPQSLLGGNIINSNTNTIPPPVTPLLASSSTYMSPSPVIQGMNNNMNYVNNTSTTNGSLFNTAYGQQMQNNNNIYQQQQQQQDTSSLLMNNVNSRNTSQLLSFMSKGMGNTINTDVVDSTVNTSTGSYGFNSLWNNNINTNNINPLSTSSSGTGLMNQTSAYNYQQQQQPIPNDMNNPNNTAASALNSYYSGLMQNYGSNVYTPMQQQPQLMNANDNSIISSVAITPVPSSSGAPLLKNNITNTVDYMLHQLIYSSYIDYIKRNPIEVQPISVIKLYNFIIEVYNKSLQYSNFIIQLEQMSIPDMTNKYKDVLFLSRDLQGNITNIWFDLSKKIYISDNITNQSNQTSIWG</sequence>
<feature type="region of interest" description="Disordered" evidence="1">
    <location>
        <begin position="293"/>
        <end position="329"/>
    </location>
</feature>